<dbReference type="InterPro" id="IPR000499">
    <property type="entry name" value="Endthln_rcpt"/>
</dbReference>
<keyword evidence="9 10" id="KW-0807">Transducer</keyword>
<evidence type="ECO:0000259" key="13">
    <source>
        <dbReference type="PROSITE" id="PS50262"/>
    </source>
</evidence>
<reference evidence="14" key="1">
    <citation type="submission" date="2025-08" db="UniProtKB">
        <authorList>
            <consortium name="Ensembl"/>
        </authorList>
    </citation>
    <scope>IDENTIFICATION</scope>
</reference>
<keyword evidence="7" id="KW-1015">Disulfide bond</keyword>
<keyword evidence="15" id="KW-1185">Reference proteome</keyword>
<dbReference type="GeneTree" id="ENSGT01150000286932"/>
<evidence type="ECO:0000313" key="15">
    <source>
        <dbReference type="Proteomes" id="UP000694426"/>
    </source>
</evidence>
<evidence type="ECO:0000313" key="14">
    <source>
        <dbReference type="Ensembl" id="ENSABRP00000022664.1"/>
    </source>
</evidence>
<dbReference type="Gene3D" id="1.20.1070.10">
    <property type="entry name" value="Rhodopsin 7-helix transmembrane proteins"/>
    <property type="match status" value="1"/>
</dbReference>
<dbReference type="PROSITE" id="PS50262">
    <property type="entry name" value="G_PROTEIN_RECEP_F1_2"/>
    <property type="match status" value="1"/>
</dbReference>
<feature type="transmembrane region" description="Helical" evidence="12">
    <location>
        <begin position="394"/>
        <end position="415"/>
    </location>
</feature>
<dbReference type="Ensembl" id="ENSABRT00000031823.1">
    <property type="protein sequence ID" value="ENSABRP00000022664.1"/>
    <property type="gene ID" value="ENSABRG00000019183.1"/>
</dbReference>
<protein>
    <recommendedName>
        <fullName evidence="13">G-protein coupled receptors family 1 profile domain-containing protein</fullName>
    </recommendedName>
</protein>
<dbReference type="PRINTS" id="PR00366">
    <property type="entry name" value="ENDOTHELINR"/>
</dbReference>
<dbReference type="InterPro" id="IPR000276">
    <property type="entry name" value="GPCR_Rhodpsn"/>
</dbReference>
<evidence type="ECO:0000256" key="11">
    <source>
        <dbReference type="SAM" id="MobiDB-lite"/>
    </source>
</evidence>
<dbReference type="CDD" id="cd15977">
    <property type="entry name" value="7tmA_ET-CR"/>
    <property type="match status" value="1"/>
</dbReference>
<keyword evidence="8 10" id="KW-0675">Receptor</keyword>
<accession>A0A8B9IB75</accession>
<evidence type="ECO:0000256" key="5">
    <source>
        <dbReference type="ARBA" id="ARBA00023040"/>
    </source>
</evidence>
<dbReference type="GO" id="GO:0048484">
    <property type="term" value="P:enteric nervous system development"/>
    <property type="evidence" value="ECO:0007669"/>
    <property type="project" value="InterPro"/>
</dbReference>
<dbReference type="GO" id="GO:0004962">
    <property type="term" value="F:endothelin receptor activity"/>
    <property type="evidence" value="ECO:0007669"/>
    <property type="project" value="InterPro"/>
</dbReference>
<dbReference type="PANTHER" id="PTHR46099:SF4">
    <property type="entry name" value="ENDOTHELIN RECEPTOR TYPE B"/>
    <property type="match status" value="1"/>
</dbReference>
<feature type="domain" description="G-protein coupled receptors family 1 profile" evidence="13">
    <location>
        <begin position="374"/>
        <end position="642"/>
    </location>
</feature>
<evidence type="ECO:0000256" key="4">
    <source>
        <dbReference type="ARBA" id="ARBA00022989"/>
    </source>
</evidence>
<evidence type="ECO:0000256" key="2">
    <source>
        <dbReference type="ARBA" id="ARBA00022475"/>
    </source>
</evidence>
<keyword evidence="2" id="KW-1003">Cell membrane</keyword>
<sequence length="703" mass="78871">MALWSETCSQPASPRPRLREGAHLQLLTGDFLYPVCSASRETSHPLRRARSAARAPESPFRSSMRSSWLYTPRAEKASMPPPRSFPQRCSGPQVPLPRRSPSELSQHRAMQARCPTVSSRPPAPSLRFQLCLFVIFIPPQGCPCFSRFTLLLHSCPALHLLVAAAVFGGSPAIFYITKCSVWRDLSKSREGRNFPPSTSPQRKSKLQDLQRCRPPGTCRTWQGAVRGRETDPESTQSSWPRGRSRPKQRHPMSIPRAPTVGFAAQSSMVSIPPPTTLAILLTCLFSGARGQTPGAFQESTVPFEVLSQEQAYSLLQPSLLQDAKLPNRSESLPRSSGSEPPLLPVCVKPADIRHIFKYINTIVSCTIFIVGIIGNSTLLRIIYKNKCMRNGPNVLIASLALGDLLYILIALPINVYKLLAKDWPFGVQVCKLVPFIQKASVGITVLSLCALSIDRYRAVASWSRIQGIGIPMWKAVEVTLIWAVAIVLAVPEAIAFDMVELNYWDRDLWVCMLASEQKSSFMMFYRDVKDWWLFGFYFCLPLVCTGIFYTLMSCEMLSKRNGMRIALNDHMKRRREVAKTVFCLVVIFALCWLPLHLSRILKKTIYDQTDPNRCELLSFLLVMDYFGINMASLNSCINPVALYFVSRKFKNCFQSCLCCWCQRPALSITPTDEKGSVGKWKANGQELGLDRSSSRLSNKYSSS</sequence>
<keyword evidence="5 10" id="KW-0297">G-protein coupled receptor</keyword>
<feature type="transmembrane region" description="Helical" evidence="12">
    <location>
        <begin position="358"/>
        <end position="382"/>
    </location>
</feature>
<evidence type="ECO:0000256" key="1">
    <source>
        <dbReference type="ARBA" id="ARBA00004651"/>
    </source>
</evidence>
<dbReference type="PROSITE" id="PS00237">
    <property type="entry name" value="G_PROTEIN_RECEP_F1_1"/>
    <property type="match status" value="1"/>
</dbReference>
<keyword evidence="6 12" id="KW-0472">Membrane</keyword>
<evidence type="ECO:0000256" key="6">
    <source>
        <dbReference type="ARBA" id="ARBA00023136"/>
    </source>
</evidence>
<evidence type="ECO:0000256" key="12">
    <source>
        <dbReference type="SAM" id="Phobius"/>
    </source>
</evidence>
<dbReference type="GO" id="GO:0048066">
    <property type="term" value="P:developmental pigmentation"/>
    <property type="evidence" value="ECO:0007669"/>
    <property type="project" value="TreeGrafter"/>
</dbReference>
<evidence type="ECO:0000256" key="10">
    <source>
        <dbReference type="RuleBase" id="RU000688"/>
    </source>
</evidence>
<proteinExistence type="inferred from homology"/>
<evidence type="ECO:0000256" key="8">
    <source>
        <dbReference type="ARBA" id="ARBA00023170"/>
    </source>
</evidence>
<feature type="transmembrane region" description="Helical" evidence="12">
    <location>
        <begin position="577"/>
        <end position="597"/>
    </location>
</feature>
<evidence type="ECO:0000256" key="3">
    <source>
        <dbReference type="ARBA" id="ARBA00022692"/>
    </source>
</evidence>
<feature type="region of interest" description="Disordered" evidence="11">
    <location>
        <begin position="75"/>
        <end position="101"/>
    </location>
</feature>
<reference evidence="14" key="2">
    <citation type="submission" date="2025-09" db="UniProtKB">
        <authorList>
            <consortium name="Ensembl"/>
        </authorList>
    </citation>
    <scope>IDENTIFICATION</scope>
</reference>
<dbReference type="AlphaFoldDB" id="A0A8B9IB75"/>
<feature type="region of interest" description="Disordered" evidence="11">
    <location>
        <begin position="188"/>
        <end position="255"/>
    </location>
</feature>
<dbReference type="PANTHER" id="PTHR46099">
    <property type="entry name" value="G_PROTEIN_RECEP_F1_2 DOMAIN-CONTAINING PROTEIN"/>
    <property type="match status" value="1"/>
</dbReference>
<organism evidence="14 15">
    <name type="scientific">Anser brachyrhynchus</name>
    <name type="common">Pink-footed goose</name>
    <dbReference type="NCBI Taxonomy" id="132585"/>
    <lineage>
        <taxon>Eukaryota</taxon>
        <taxon>Metazoa</taxon>
        <taxon>Chordata</taxon>
        <taxon>Craniata</taxon>
        <taxon>Vertebrata</taxon>
        <taxon>Euteleostomi</taxon>
        <taxon>Archelosauria</taxon>
        <taxon>Archosauria</taxon>
        <taxon>Dinosauria</taxon>
        <taxon>Saurischia</taxon>
        <taxon>Theropoda</taxon>
        <taxon>Coelurosauria</taxon>
        <taxon>Aves</taxon>
        <taxon>Neognathae</taxon>
        <taxon>Galloanserae</taxon>
        <taxon>Anseriformes</taxon>
        <taxon>Anatidae</taxon>
        <taxon>Anserinae</taxon>
        <taxon>Anser</taxon>
    </lineage>
</organism>
<dbReference type="FunFam" id="1.20.1070.10:FF:000076">
    <property type="entry name" value="Endothelin receptor type B"/>
    <property type="match status" value="1"/>
</dbReference>
<keyword evidence="3 10" id="KW-0812">Transmembrane</keyword>
<feature type="transmembrane region" description="Helical" evidence="12">
    <location>
        <begin position="617"/>
        <end position="645"/>
    </location>
</feature>
<keyword evidence="4 12" id="KW-1133">Transmembrane helix</keyword>
<dbReference type="GO" id="GO:0008217">
    <property type="term" value="P:regulation of blood pressure"/>
    <property type="evidence" value="ECO:0007669"/>
    <property type="project" value="InterPro"/>
</dbReference>
<dbReference type="Pfam" id="PF00001">
    <property type="entry name" value="7tm_1"/>
    <property type="match status" value="1"/>
</dbReference>
<feature type="transmembrane region" description="Helical" evidence="12">
    <location>
        <begin position="475"/>
        <end position="496"/>
    </location>
</feature>
<dbReference type="Proteomes" id="UP000694426">
    <property type="component" value="Unplaced"/>
</dbReference>
<feature type="transmembrane region" description="Helical" evidence="12">
    <location>
        <begin position="435"/>
        <end position="454"/>
    </location>
</feature>
<feature type="transmembrane region" description="Helical" evidence="12">
    <location>
        <begin position="531"/>
        <end position="557"/>
    </location>
</feature>
<dbReference type="GO" id="GO:0042310">
    <property type="term" value="P:vasoconstriction"/>
    <property type="evidence" value="ECO:0007669"/>
    <property type="project" value="InterPro"/>
</dbReference>
<dbReference type="PRINTS" id="PR00237">
    <property type="entry name" value="GPCRRHODOPSN"/>
</dbReference>
<dbReference type="SUPFAM" id="SSF81321">
    <property type="entry name" value="Family A G protein-coupled receptor-like"/>
    <property type="match status" value="1"/>
</dbReference>
<dbReference type="InterPro" id="IPR051193">
    <property type="entry name" value="GPCR_endothelin_rcpt"/>
</dbReference>
<dbReference type="GO" id="GO:0005886">
    <property type="term" value="C:plasma membrane"/>
    <property type="evidence" value="ECO:0007669"/>
    <property type="project" value="UniProtKB-SubCell"/>
</dbReference>
<name>A0A8B9IB75_9AVES</name>
<dbReference type="InterPro" id="IPR017452">
    <property type="entry name" value="GPCR_Rhodpsn_7TM"/>
</dbReference>
<comment type="similarity">
    <text evidence="10">Belongs to the G-protein coupled receptor 1 family.</text>
</comment>
<evidence type="ECO:0000256" key="7">
    <source>
        <dbReference type="ARBA" id="ARBA00023157"/>
    </source>
</evidence>
<evidence type="ECO:0000256" key="9">
    <source>
        <dbReference type="ARBA" id="ARBA00023224"/>
    </source>
</evidence>
<comment type="subcellular location">
    <subcellularLocation>
        <location evidence="1">Cell membrane</location>
        <topology evidence="1">Multi-pass membrane protein</topology>
    </subcellularLocation>
</comment>